<protein>
    <submittedName>
        <fullName evidence="2">Uncharacterized protein</fullName>
    </submittedName>
</protein>
<evidence type="ECO:0000313" key="3">
    <source>
        <dbReference type="Proteomes" id="UP000199024"/>
    </source>
</evidence>
<keyword evidence="1" id="KW-0472">Membrane</keyword>
<dbReference type="Proteomes" id="UP000199024">
    <property type="component" value="Unassembled WGS sequence"/>
</dbReference>
<feature type="transmembrane region" description="Helical" evidence="1">
    <location>
        <begin position="31"/>
        <end position="51"/>
    </location>
</feature>
<evidence type="ECO:0000256" key="1">
    <source>
        <dbReference type="SAM" id="Phobius"/>
    </source>
</evidence>
<name>A0A1I6LN90_9BACT</name>
<sequence>MAIIQWITRVFIDVFGITHPTPEQERTATRFIGALLGIIAAGMILIVFLIYKLSHRAF</sequence>
<keyword evidence="1" id="KW-1133">Transmembrane helix</keyword>
<reference evidence="2 3" key="1">
    <citation type="submission" date="2016-10" db="EMBL/GenBank/DDBJ databases">
        <authorList>
            <person name="de Groot N.N."/>
        </authorList>
    </citation>
    <scope>NUCLEOTIDE SEQUENCE [LARGE SCALE GENOMIC DNA]</scope>
    <source>
        <strain evidence="2 3">DSM 21001</strain>
    </source>
</reference>
<proteinExistence type="predicted"/>
<evidence type="ECO:0000313" key="2">
    <source>
        <dbReference type="EMBL" id="SFS04987.1"/>
    </source>
</evidence>
<dbReference type="RefSeq" id="WP_175528873.1">
    <property type="nucleotide sequence ID" value="NZ_FOZL01000001.1"/>
</dbReference>
<keyword evidence="3" id="KW-1185">Reference proteome</keyword>
<dbReference type="EMBL" id="FOZL01000001">
    <property type="protein sequence ID" value="SFS04987.1"/>
    <property type="molecule type" value="Genomic_DNA"/>
</dbReference>
<accession>A0A1I6LN90</accession>
<keyword evidence="1" id="KW-0812">Transmembrane</keyword>
<dbReference type="STRING" id="474950.SAMN05421771_1013"/>
<organism evidence="2 3">
    <name type="scientific">Granulicella pectinivorans</name>
    <dbReference type="NCBI Taxonomy" id="474950"/>
    <lineage>
        <taxon>Bacteria</taxon>
        <taxon>Pseudomonadati</taxon>
        <taxon>Acidobacteriota</taxon>
        <taxon>Terriglobia</taxon>
        <taxon>Terriglobales</taxon>
        <taxon>Acidobacteriaceae</taxon>
        <taxon>Granulicella</taxon>
    </lineage>
</organism>
<dbReference type="AlphaFoldDB" id="A0A1I6LN90"/>
<gene>
    <name evidence="2" type="ORF">SAMN05421771_1013</name>
</gene>